<protein>
    <recommendedName>
        <fullName evidence="12">AAA family ATPase</fullName>
    </recommendedName>
</protein>
<dbReference type="Proteomes" id="UP000622638">
    <property type="component" value="Unassembled WGS sequence"/>
</dbReference>
<feature type="region of interest" description="Disordered" evidence="7">
    <location>
        <begin position="1"/>
        <end position="21"/>
    </location>
</feature>
<dbReference type="InterPro" id="IPR050534">
    <property type="entry name" value="Coronavir_polyprotein_1ab"/>
</dbReference>
<keyword evidence="2" id="KW-0547">Nucleotide-binding</keyword>
<evidence type="ECO:0000256" key="5">
    <source>
        <dbReference type="ARBA" id="ARBA00022840"/>
    </source>
</evidence>
<keyword evidence="5" id="KW-0067">ATP-binding</keyword>
<comment type="similarity">
    <text evidence="1">Belongs to the DNA2/NAM7 helicase family.</text>
</comment>
<accession>A0ABQ1KZG6</accession>
<evidence type="ECO:0000256" key="7">
    <source>
        <dbReference type="SAM" id="MobiDB-lite"/>
    </source>
</evidence>
<evidence type="ECO:0000256" key="6">
    <source>
        <dbReference type="SAM" id="Coils"/>
    </source>
</evidence>
<evidence type="ECO:0000313" key="11">
    <source>
        <dbReference type="Proteomes" id="UP000622638"/>
    </source>
</evidence>
<dbReference type="PANTHER" id="PTHR43788">
    <property type="entry name" value="DNA2/NAM7 HELICASE FAMILY MEMBER"/>
    <property type="match status" value="1"/>
</dbReference>
<keyword evidence="4" id="KW-0347">Helicase</keyword>
<dbReference type="PANTHER" id="PTHR43788:SF8">
    <property type="entry name" value="DNA-BINDING PROTEIN SMUBP-2"/>
    <property type="match status" value="1"/>
</dbReference>
<comment type="caution">
    <text evidence="10">The sequence shown here is derived from an EMBL/GenBank/DDBJ whole genome shotgun (WGS) entry which is preliminary data.</text>
</comment>
<dbReference type="Gene3D" id="3.40.50.300">
    <property type="entry name" value="P-loop containing nucleotide triphosphate hydrolases"/>
    <property type="match status" value="3"/>
</dbReference>
<dbReference type="Pfam" id="PF13086">
    <property type="entry name" value="AAA_11"/>
    <property type="match status" value="1"/>
</dbReference>
<dbReference type="InterPro" id="IPR027417">
    <property type="entry name" value="P-loop_NTPase"/>
</dbReference>
<feature type="domain" description="DNA2/NAM7 helicase-like C-terminal" evidence="9">
    <location>
        <begin position="1069"/>
        <end position="1177"/>
    </location>
</feature>
<keyword evidence="3" id="KW-0378">Hydrolase</keyword>
<evidence type="ECO:0000259" key="8">
    <source>
        <dbReference type="Pfam" id="PF13086"/>
    </source>
</evidence>
<name>A0ABQ1KZG6_9BURK</name>
<evidence type="ECO:0000313" key="10">
    <source>
        <dbReference type="EMBL" id="GGC12886.1"/>
    </source>
</evidence>
<sequence>MPATNIPSILQVTPDPAPGRDAHQEAAAALRFWEALEYLTPQPPPDVKVDDSVWEVRTDAELPWNDSRKQAILTRQHGPDWRFQLFAGIVDGTCYVEQARAALGAGPIDMEEQPPPKPAACVVIGTNGAGMVTGQVFVSSLPWAMYCVEQGSGNDAPLRFGGFFGLGGLEERMRNAVADLMVERKLLAPPPAPGAPKPEGPLDPSLRPLTMEDVSAIVEFVFDAGGWRPARQMTWRVRGSKAPKEDEKVAPDDPLNSFYAEDLARIGARHAAGDTGSGLRAYLAGEDGTERIDLDQDIGALAGGVAPARLPPACWPGKHPLVLAQQFAVNTLVRELADGAGLFAVNGPPGTGKTTMLKDIVAAVVVRRADVLVTFDYPVKAFGDDAGIEDYGYKAWQLDPRLRGFGIVVASANNGAVENITKELPGVKEISDEVALDYFSSVADSVAAPPKAKRRGPRRERWGLIAAVLGSKTRRREFVNPFWFVGMSPASSPDDVALAAHPLRLRSLPSLFKNPNGPENWQPDHGAMPWQAARERYRAARQRVDALTAEAATLADTIDSFRLARQARSAAAGEIVALSALAASRQRAVDAAAVAVIEAEQRIALVARRDGASAAHATAEAGLAEAILACPAGAPEAMARQHDAAKATLARLREEHERHLRHPPGFLAQLFRTQRSQRWNARDAAFEEQLREAGTRCDDAAAALALLQAGAARVAALRLSQAPLAAACAQADAAARQAGLTDRDGSDSVAAAACDSLRAAHRALAARRDAIEAVKTVAARVRALDETLAALRASIAGAGLPAELLATWQLAELDRAALHAAAPCFMPALFAARRELFVAAMALQQAFVAGAWSKLKPTLAAFMNVLTGGVQPGSVPGGVAALWDTFFLVVPVVSTTFASFPRVFAGIGREELGWLLIDEAGQAAPQQAVGAIWRSRRSVIVGDPLQLEPVVALPEELVTPLLARTGAERQWVPPATSAQTLADRANRYGTWLRQGEKDDPVWLGAPLVVHRRCLDPMFGIANGIAYDNRMVYGAGRDSAPCPESGIGESCWVDMPASDAQGHWVASQGHMALELVKRLTAQGLRDEENRFRVYVITPFRHVARQFKALLHEKLGKDTEGMAGTVHTFQGKEAEHVIFLLGGDPTRPGVIGSYAGKKPNLVNVAVTRARRRLYVIGDRGFWTDPGHDPRGIYRRLAAPLPTCRPDELRGRLDVPPGE</sequence>
<dbReference type="RefSeq" id="WP_188916029.1">
    <property type="nucleotide sequence ID" value="NZ_BMKG01000017.1"/>
</dbReference>
<organism evidence="10 11">
    <name type="scientific">Pseudoduganella buxea</name>
    <dbReference type="NCBI Taxonomy" id="1949069"/>
    <lineage>
        <taxon>Bacteria</taxon>
        <taxon>Pseudomonadati</taxon>
        <taxon>Pseudomonadota</taxon>
        <taxon>Betaproteobacteria</taxon>
        <taxon>Burkholderiales</taxon>
        <taxon>Oxalobacteraceae</taxon>
        <taxon>Telluria group</taxon>
        <taxon>Pseudoduganella</taxon>
    </lineage>
</organism>
<dbReference type="InterPro" id="IPR041679">
    <property type="entry name" value="DNA2/NAM7-like_C"/>
</dbReference>
<dbReference type="SUPFAM" id="SSF52540">
    <property type="entry name" value="P-loop containing nucleoside triphosphate hydrolases"/>
    <property type="match status" value="1"/>
</dbReference>
<evidence type="ECO:0000256" key="3">
    <source>
        <dbReference type="ARBA" id="ARBA00022801"/>
    </source>
</evidence>
<evidence type="ECO:0000256" key="4">
    <source>
        <dbReference type="ARBA" id="ARBA00022806"/>
    </source>
</evidence>
<evidence type="ECO:0000256" key="2">
    <source>
        <dbReference type="ARBA" id="ARBA00022741"/>
    </source>
</evidence>
<keyword evidence="11" id="KW-1185">Reference proteome</keyword>
<keyword evidence="6" id="KW-0175">Coiled coil</keyword>
<feature type="coiled-coil region" evidence="6">
    <location>
        <begin position="530"/>
        <end position="557"/>
    </location>
</feature>
<dbReference type="Pfam" id="PF13087">
    <property type="entry name" value="AAA_12"/>
    <property type="match status" value="1"/>
</dbReference>
<evidence type="ECO:0000259" key="9">
    <source>
        <dbReference type="Pfam" id="PF13087"/>
    </source>
</evidence>
<proteinExistence type="inferred from homology"/>
<dbReference type="InterPro" id="IPR041677">
    <property type="entry name" value="DNA2/NAM7_AAA_11"/>
</dbReference>
<gene>
    <name evidence="10" type="ORF">GCM10011572_37880</name>
</gene>
<feature type="compositionally biased region" description="Polar residues" evidence="7">
    <location>
        <begin position="1"/>
        <end position="11"/>
    </location>
</feature>
<evidence type="ECO:0000256" key="1">
    <source>
        <dbReference type="ARBA" id="ARBA00007913"/>
    </source>
</evidence>
<reference evidence="11" key="1">
    <citation type="journal article" date="2019" name="Int. J. Syst. Evol. Microbiol.">
        <title>The Global Catalogue of Microorganisms (GCM) 10K type strain sequencing project: providing services to taxonomists for standard genome sequencing and annotation.</title>
        <authorList>
            <consortium name="The Broad Institute Genomics Platform"/>
            <consortium name="The Broad Institute Genome Sequencing Center for Infectious Disease"/>
            <person name="Wu L."/>
            <person name="Ma J."/>
        </authorList>
    </citation>
    <scope>NUCLEOTIDE SEQUENCE [LARGE SCALE GENOMIC DNA]</scope>
    <source>
        <strain evidence="11">CGMCC 1.15931</strain>
    </source>
</reference>
<evidence type="ECO:0008006" key="12">
    <source>
        <dbReference type="Google" id="ProtNLM"/>
    </source>
</evidence>
<feature type="domain" description="DNA2/NAM7 helicase helicase" evidence="8">
    <location>
        <begin position="894"/>
        <end position="951"/>
    </location>
</feature>
<dbReference type="EMBL" id="BMKG01000017">
    <property type="protein sequence ID" value="GGC12886.1"/>
    <property type="molecule type" value="Genomic_DNA"/>
</dbReference>